<organism evidence="1 2">
    <name type="scientific">Actinomadura litoris</name>
    <dbReference type="NCBI Taxonomy" id="2678616"/>
    <lineage>
        <taxon>Bacteria</taxon>
        <taxon>Bacillati</taxon>
        <taxon>Actinomycetota</taxon>
        <taxon>Actinomycetes</taxon>
        <taxon>Streptosporangiales</taxon>
        <taxon>Thermomonosporaceae</taxon>
        <taxon>Actinomadura</taxon>
    </lineage>
</organism>
<keyword evidence="2" id="KW-1185">Reference proteome</keyword>
<comment type="caution">
    <text evidence="1">The sequence shown here is derived from an EMBL/GenBank/DDBJ whole genome shotgun (WGS) entry which is preliminary data.</text>
</comment>
<gene>
    <name evidence="1" type="ORF">GNZ18_05235</name>
</gene>
<evidence type="ECO:0000313" key="2">
    <source>
        <dbReference type="Proteomes" id="UP000432015"/>
    </source>
</evidence>
<dbReference type="Proteomes" id="UP000432015">
    <property type="component" value="Unassembled WGS sequence"/>
</dbReference>
<dbReference type="RefSeq" id="WP_156214970.1">
    <property type="nucleotide sequence ID" value="NZ_WOFH01000002.1"/>
</dbReference>
<name>A0A7K1KV34_9ACTN</name>
<dbReference type="EMBL" id="WOFH01000002">
    <property type="protein sequence ID" value="MUN36003.1"/>
    <property type="molecule type" value="Genomic_DNA"/>
</dbReference>
<reference evidence="1 2" key="1">
    <citation type="submission" date="2019-11" db="EMBL/GenBank/DDBJ databases">
        <authorList>
            <person name="Cao P."/>
        </authorList>
    </citation>
    <scope>NUCLEOTIDE SEQUENCE [LARGE SCALE GENOMIC DNA]</scope>
    <source>
        <strain evidence="1 2">NEAU-AAG5</strain>
    </source>
</reference>
<evidence type="ECO:0000313" key="1">
    <source>
        <dbReference type="EMBL" id="MUN36003.1"/>
    </source>
</evidence>
<sequence>MRGLAVAMDVAALLLFGRLVHALAHRPRPAARPAPGGALDTAASAEAALDGAGPDDVLPGGTETVPDEAGRFAALALLGTGLILLSVPLWSG</sequence>
<protein>
    <submittedName>
        <fullName evidence="1">Uncharacterized protein</fullName>
    </submittedName>
</protein>
<dbReference type="AlphaFoldDB" id="A0A7K1KV34"/>
<proteinExistence type="predicted"/>
<accession>A0A7K1KV34</accession>